<evidence type="ECO:0000313" key="3">
    <source>
        <dbReference type="Proteomes" id="UP000775213"/>
    </source>
</evidence>
<comment type="caution">
    <text evidence="2">The sequence shown here is derived from an EMBL/GenBank/DDBJ whole genome shotgun (WGS) entry which is preliminary data.</text>
</comment>
<evidence type="ECO:0000313" key="2">
    <source>
        <dbReference type="EMBL" id="KAH0448186.1"/>
    </source>
</evidence>
<dbReference type="EMBL" id="JAGFBR010000019">
    <property type="protein sequence ID" value="KAH0448186.1"/>
    <property type="molecule type" value="Genomic_DNA"/>
</dbReference>
<gene>
    <name evidence="2" type="ORF">IEQ34_021986</name>
</gene>
<protein>
    <submittedName>
        <fullName evidence="2">Uncharacterized protein</fullName>
    </submittedName>
</protein>
<organism evidence="2 3">
    <name type="scientific">Dendrobium chrysotoxum</name>
    <name type="common">Orchid</name>
    <dbReference type="NCBI Taxonomy" id="161865"/>
    <lineage>
        <taxon>Eukaryota</taxon>
        <taxon>Viridiplantae</taxon>
        <taxon>Streptophyta</taxon>
        <taxon>Embryophyta</taxon>
        <taxon>Tracheophyta</taxon>
        <taxon>Spermatophyta</taxon>
        <taxon>Magnoliopsida</taxon>
        <taxon>Liliopsida</taxon>
        <taxon>Asparagales</taxon>
        <taxon>Orchidaceae</taxon>
        <taxon>Epidendroideae</taxon>
        <taxon>Malaxideae</taxon>
        <taxon>Dendrobiinae</taxon>
        <taxon>Dendrobium</taxon>
    </lineage>
</organism>
<dbReference type="Proteomes" id="UP000775213">
    <property type="component" value="Unassembled WGS sequence"/>
</dbReference>
<keyword evidence="3" id="KW-1185">Reference proteome</keyword>
<evidence type="ECO:0000256" key="1">
    <source>
        <dbReference type="SAM" id="MobiDB-lite"/>
    </source>
</evidence>
<dbReference type="AlphaFoldDB" id="A0AAV7FVV4"/>
<reference evidence="2 3" key="1">
    <citation type="journal article" date="2021" name="Hortic Res">
        <title>Chromosome-scale assembly of the Dendrobium chrysotoxum genome enhances the understanding of orchid evolution.</title>
        <authorList>
            <person name="Zhang Y."/>
            <person name="Zhang G.Q."/>
            <person name="Zhang D."/>
            <person name="Liu X.D."/>
            <person name="Xu X.Y."/>
            <person name="Sun W.H."/>
            <person name="Yu X."/>
            <person name="Zhu X."/>
            <person name="Wang Z.W."/>
            <person name="Zhao X."/>
            <person name="Zhong W.Y."/>
            <person name="Chen H."/>
            <person name="Yin W.L."/>
            <person name="Huang T."/>
            <person name="Niu S.C."/>
            <person name="Liu Z.J."/>
        </authorList>
    </citation>
    <scope>NUCLEOTIDE SEQUENCE [LARGE SCALE GENOMIC DNA]</scope>
    <source>
        <strain evidence="2">Lindl</strain>
    </source>
</reference>
<name>A0AAV7FVV4_DENCH</name>
<proteinExistence type="predicted"/>
<accession>A0AAV7FVV4</accession>
<feature type="region of interest" description="Disordered" evidence="1">
    <location>
        <begin position="1"/>
        <end position="26"/>
    </location>
</feature>
<sequence length="93" mass="10644">MFQFLKSRSSIGGENDGEHRERVGGSRRQGSIFWLLGKLREVEEPAPEKMRRSTSVAEKKISGLGIGWNWHFLNPNFTFLNQELEKVFGTASF</sequence>
<feature type="compositionally biased region" description="Polar residues" evidence="1">
    <location>
        <begin position="1"/>
        <end position="12"/>
    </location>
</feature>